<accession>A0ABS6B768</accession>
<dbReference type="Proteomes" id="UP000733379">
    <property type="component" value="Unassembled WGS sequence"/>
</dbReference>
<dbReference type="EMBL" id="JAHKNI010000013">
    <property type="protein sequence ID" value="MBU3066154.1"/>
    <property type="molecule type" value="Genomic_DNA"/>
</dbReference>
<feature type="compositionally biased region" description="Basic and acidic residues" evidence="1">
    <location>
        <begin position="81"/>
        <end position="91"/>
    </location>
</feature>
<name>A0ABS6B768_9NOCA</name>
<comment type="caution">
    <text evidence="2">The sequence shown here is derived from an EMBL/GenBank/DDBJ whole genome shotgun (WGS) entry which is preliminary data.</text>
</comment>
<keyword evidence="3" id="KW-1185">Reference proteome</keyword>
<proteinExistence type="predicted"/>
<sequence length="111" mass="12822">MPRRVGGKTFFEREEWERIHGKKLPPVPTPEEQAARRAEWEAAIAAAPEPPAGVPDYRSSKNYFDDLIGTEFEGWTMDPDTREWRDARGRPAYDAQGQRIRYDAPEPRGHQ</sequence>
<feature type="compositionally biased region" description="Basic and acidic residues" evidence="1">
    <location>
        <begin position="100"/>
        <end position="111"/>
    </location>
</feature>
<dbReference type="RefSeq" id="WP_215922229.1">
    <property type="nucleotide sequence ID" value="NZ_JAHKNI010000013.1"/>
</dbReference>
<evidence type="ECO:0000256" key="1">
    <source>
        <dbReference type="SAM" id="MobiDB-lite"/>
    </source>
</evidence>
<evidence type="ECO:0000313" key="2">
    <source>
        <dbReference type="EMBL" id="MBU3066154.1"/>
    </source>
</evidence>
<organism evidence="2 3">
    <name type="scientific">Nocardia albiluteola</name>
    <dbReference type="NCBI Taxonomy" id="2842303"/>
    <lineage>
        <taxon>Bacteria</taxon>
        <taxon>Bacillati</taxon>
        <taxon>Actinomycetota</taxon>
        <taxon>Actinomycetes</taxon>
        <taxon>Mycobacteriales</taxon>
        <taxon>Nocardiaceae</taxon>
        <taxon>Nocardia</taxon>
    </lineage>
</organism>
<reference evidence="2 3" key="1">
    <citation type="submission" date="2021-06" db="EMBL/GenBank/DDBJ databases">
        <title>Actinomycetes sequencing.</title>
        <authorList>
            <person name="Shan Q."/>
        </authorList>
    </citation>
    <scope>NUCLEOTIDE SEQUENCE [LARGE SCALE GENOMIC DNA]</scope>
    <source>
        <strain evidence="2 3">NEAU-G5</strain>
    </source>
</reference>
<evidence type="ECO:0000313" key="3">
    <source>
        <dbReference type="Proteomes" id="UP000733379"/>
    </source>
</evidence>
<protein>
    <submittedName>
        <fullName evidence="2">Uncharacterized protein</fullName>
    </submittedName>
</protein>
<feature type="region of interest" description="Disordered" evidence="1">
    <location>
        <begin position="81"/>
        <end position="111"/>
    </location>
</feature>
<gene>
    <name evidence="2" type="ORF">KO481_32135</name>
</gene>